<evidence type="ECO:0000256" key="5">
    <source>
        <dbReference type="ARBA" id="ARBA00022989"/>
    </source>
</evidence>
<evidence type="ECO:0000256" key="9">
    <source>
        <dbReference type="SAM" id="Phobius"/>
    </source>
</evidence>
<dbReference type="GO" id="GO:0016020">
    <property type="term" value="C:membrane"/>
    <property type="evidence" value="ECO:0007669"/>
    <property type="project" value="UniProtKB-SubCell"/>
</dbReference>
<dbReference type="EC" id="3.4.21.105" evidence="11"/>
<evidence type="ECO:0000313" key="11">
    <source>
        <dbReference type="EMBL" id="ARK29388.1"/>
    </source>
</evidence>
<dbReference type="SUPFAM" id="SSF48452">
    <property type="entry name" value="TPR-like"/>
    <property type="match status" value="1"/>
</dbReference>
<dbReference type="EMBL" id="CP020814">
    <property type="protein sequence ID" value="ARK29388.1"/>
    <property type="molecule type" value="Genomic_DNA"/>
</dbReference>
<dbReference type="GO" id="GO:0004252">
    <property type="term" value="F:serine-type endopeptidase activity"/>
    <property type="evidence" value="ECO:0007669"/>
    <property type="project" value="InterPro"/>
</dbReference>
<accession>A0A1X9M7I3</accession>
<evidence type="ECO:0000256" key="7">
    <source>
        <dbReference type="PROSITE-ProRule" id="PRU00339"/>
    </source>
</evidence>
<evidence type="ECO:0000313" key="12">
    <source>
        <dbReference type="Proteomes" id="UP000193006"/>
    </source>
</evidence>
<dbReference type="PANTHER" id="PTHR43731">
    <property type="entry name" value="RHOMBOID PROTEASE"/>
    <property type="match status" value="1"/>
</dbReference>
<name>A0A1X9M7I3_9BACI</name>
<evidence type="ECO:0000256" key="3">
    <source>
        <dbReference type="ARBA" id="ARBA00022692"/>
    </source>
</evidence>
<dbReference type="Proteomes" id="UP000193006">
    <property type="component" value="Chromosome"/>
</dbReference>
<keyword evidence="5 9" id="KW-1133">Transmembrane helix</keyword>
<dbReference type="Gene3D" id="1.25.40.10">
    <property type="entry name" value="Tetratricopeptide repeat domain"/>
    <property type="match status" value="1"/>
</dbReference>
<evidence type="ECO:0000256" key="1">
    <source>
        <dbReference type="ARBA" id="ARBA00004141"/>
    </source>
</evidence>
<feature type="transmembrane region" description="Helical" evidence="9">
    <location>
        <begin position="336"/>
        <end position="352"/>
    </location>
</feature>
<feature type="transmembrane region" description="Helical" evidence="9">
    <location>
        <begin position="312"/>
        <end position="330"/>
    </location>
</feature>
<dbReference type="SUPFAM" id="SSF144091">
    <property type="entry name" value="Rhomboid-like"/>
    <property type="match status" value="1"/>
</dbReference>
<feature type="transmembrane region" description="Helical" evidence="9">
    <location>
        <begin position="257"/>
        <end position="275"/>
    </location>
</feature>
<dbReference type="RefSeq" id="WP_066153757.1">
    <property type="nucleotide sequence ID" value="NZ_CP020814.1"/>
</dbReference>
<keyword evidence="3 9" id="KW-0812">Transmembrane</keyword>
<keyword evidence="7" id="KW-0802">TPR repeat</keyword>
<evidence type="ECO:0000256" key="2">
    <source>
        <dbReference type="ARBA" id="ARBA00009045"/>
    </source>
</evidence>
<keyword evidence="12" id="KW-1185">Reference proteome</keyword>
<dbReference type="PANTHER" id="PTHR43731:SF14">
    <property type="entry name" value="PRESENILIN-ASSOCIATED RHOMBOID-LIKE PROTEIN, MITOCHONDRIAL"/>
    <property type="match status" value="1"/>
</dbReference>
<feature type="transmembrane region" description="Helical" evidence="9">
    <location>
        <begin position="281"/>
        <end position="300"/>
    </location>
</feature>
<feature type="transmembrane region" description="Helical" evidence="9">
    <location>
        <begin position="361"/>
        <end position="379"/>
    </location>
</feature>
<proteinExistence type="inferred from homology"/>
<comment type="similarity">
    <text evidence="2">Belongs to the peptidase S54 family.</text>
</comment>
<dbReference type="Pfam" id="PF14559">
    <property type="entry name" value="TPR_19"/>
    <property type="match status" value="1"/>
</dbReference>
<dbReference type="Pfam" id="PF13181">
    <property type="entry name" value="TPR_8"/>
    <property type="match status" value="1"/>
</dbReference>
<dbReference type="GO" id="GO:0006508">
    <property type="term" value="P:proteolysis"/>
    <property type="evidence" value="ECO:0007669"/>
    <property type="project" value="UniProtKB-KW"/>
</dbReference>
<keyword evidence="11" id="KW-0645">Protease</keyword>
<sequence>MEGLQQDYFFWRLIHHFVLNKNYRVLEQTRREVWLEDEEANPRRILRIVRRDLDFSSWLKRDVVESVEKFEHIRRQLRLRKLVGENMYVTDYPPVDSWDEMGKPFFESKKKRTTVHTVFIDYQQALTFELPTTPPCHSIEEMDLTIAHLKQQVRQVQAERDEKVKSLFFYGKPVATNILLMSIAVMFYLLETKGSSTSILTLIEFGAKFNPLILEGEWWRLVTAMFLHIGFLHVLMNSLALYYLGSAVERMYGTVRFIFIYFVAGLAGSVASFAFNEQVAAGASGAIFGLFGALLYFGVIHKKLFLRTMGKSVITILLINLIIGFSLPMVDNGAHIGGLLGGFLASSIVQLPRKRFVVKQLLSLSLTALFIYGLFWYGTINENKLSSPMIDLQIGQEYLQLEELEKAYPFLQRAVEQGADLPEATFLLAYLEAMFGNYSVAKELFLETIERRPEFDEAHYNLALIYMELGQIEDARASIERAVNLKRDETYLDLQKQLTN</sequence>
<dbReference type="KEGG" id="bkw:BkAM31D_05720"/>
<dbReference type="InterPro" id="IPR050925">
    <property type="entry name" value="Rhomboid_protease_S54"/>
</dbReference>
<comment type="subcellular location">
    <subcellularLocation>
        <location evidence="1">Membrane</location>
        <topology evidence="1">Multi-pass membrane protein</topology>
    </subcellularLocation>
</comment>
<evidence type="ECO:0000256" key="6">
    <source>
        <dbReference type="ARBA" id="ARBA00023136"/>
    </source>
</evidence>
<dbReference type="InterPro" id="IPR019734">
    <property type="entry name" value="TPR_rpt"/>
</dbReference>
<reference evidence="11 12" key="1">
    <citation type="submission" date="2017-04" db="EMBL/GenBank/DDBJ databases">
        <title>Bacillus krulwichiae AM31D Genome sequencing and assembly.</title>
        <authorList>
            <person name="Krulwich T.A."/>
            <person name="Anastor L."/>
            <person name="Ehrlich R."/>
            <person name="Ehrlich G.D."/>
            <person name="Janto B."/>
        </authorList>
    </citation>
    <scope>NUCLEOTIDE SEQUENCE [LARGE SCALE GENOMIC DNA]</scope>
    <source>
        <strain evidence="11 12">AM31D</strain>
    </source>
</reference>
<organism evidence="11 12">
    <name type="scientific">Halalkalibacter krulwichiae</name>
    <dbReference type="NCBI Taxonomy" id="199441"/>
    <lineage>
        <taxon>Bacteria</taxon>
        <taxon>Bacillati</taxon>
        <taxon>Bacillota</taxon>
        <taxon>Bacilli</taxon>
        <taxon>Bacillales</taxon>
        <taxon>Bacillaceae</taxon>
        <taxon>Halalkalibacter</taxon>
    </lineage>
</organism>
<dbReference type="InterPro" id="IPR022764">
    <property type="entry name" value="Peptidase_S54_rhomboid_dom"/>
</dbReference>
<feature type="repeat" description="TPR" evidence="7">
    <location>
        <begin position="456"/>
        <end position="489"/>
    </location>
</feature>
<dbReference type="InterPro" id="IPR011990">
    <property type="entry name" value="TPR-like_helical_dom_sf"/>
</dbReference>
<dbReference type="STRING" id="199441.BkAM31D_05720"/>
<keyword evidence="8" id="KW-0175">Coiled coil</keyword>
<dbReference type="PROSITE" id="PS50005">
    <property type="entry name" value="TPR"/>
    <property type="match status" value="1"/>
</dbReference>
<dbReference type="Pfam" id="PF01694">
    <property type="entry name" value="Rhomboid"/>
    <property type="match status" value="1"/>
</dbReference>
<keyword evidence="6 9" id="KW-0472">Membrane</keyword>
<feature type="transmembrane region" description="Helical" evidence="9">
    <location>
        <begin position="218"/>
        <end position="245"/>
    </location>
</feature>
<feature type="transmembrane region" description="Helical" evidence="9">
    <location>
        <begin position="167"/>
        <end position="190"/>
    </location>
</feature>
<protein>
    <submittedName>
        <fullName evidence="11">Rhomboid protease GluP</fullName>
        <ecNumber evidence="11">3.4.21.105</ecNumber>
    </submittedName>
</protein>
<feature type="domain" description="Peptidase S54 rhomboid" evidence="10">
    <location>
        <begin position="216"/>
        <end position="348"/>
    </location>
</feature>
<feature type="coiled-coil region" evidence="8">
    <location>
        <begin position="139"/>
        <end position="166"/>
    </location>
</feature>
<dbReference type="SMART" id="SM00028">
    <property type="entry name" value="TPR"/>
    <property type="match status" value="3"/>
</dbReference>
<dbReference type="AlphaFoldDB" id="A0A1X9M7I3"/>
<keyword evidence="4 11" id="KW-0378">Hydrolase</keyword>
<evidence type="ECO:0000256" key="4">
    <source>
        <dbReference type="ARBA" id="ARBA00022801"/>
    </source>
</evidence>
<evidence type="ECO:0000259" key="10">
    <source>
        <dbReference type="Pfam" id="PF01694"/>
    </source>
</evidence>
<evidence type="ECO:0000256" key="8">
    <source>
        <dbReference type="SAM" id="Coils"/>
    </source>
</evidence>
<dbReference type="InterPro" id="IPR035952">
    <property type="entry name" value="Rhomboid-like_sf"/>
</dbReference>
<gene>
    <name evidence="11" type="primary">gluP_2</name>
    <name evidence="11" type="ORF">BkAM31D_05720</name>
</gene>
<dbReference type="Gene3D" id="1.20.1540.10">
    <property type="entry name" value="Rhomboid-like"/>
    <property type="match status" value="1"/>
</dbReference>